<gene>
    <name evidence="11" type="primary">punA_10</name>
    <name evidence="11" type="ORF">SDC9_38908</name>
</gene>
<keyword evidence="6 11" id="KW-0328">Glycosyltransferase</keyword>
<dbReference type="AlphaFoldDB" id="A0A644VN14"/>
<dbReference type="PANTHER" id="PTHR11904:SF9">
    <property type="entry name" value="PURINE NUCLEOSIDE PHOSPHORYLASE-RELATED"/>
    <property type="match status" value="1"/>
</dbReference>
<organism evidence="11">
    <name type="scientific">bioreactor metagenome</name>
    <dbReference type="NCBI Taxonomy" id="1076179"/>
    <lineage>
        <taxon>unclassified sequences</taxon>
        <taxon>metagenomes</taxon>
        <taxon>ecological metagenomes</taxon>
    </lineage>
</organism>
<evidence type="ECO:0000256" key="3">
    <source>
        <dbReference type="ARBA" id="ARBA00011233"/>
    </source>
</evidence>
<proteinExistence type="inferred from homology"/>
<dbReference type="EC" id="2.4.2.1" evidence="4"/>
<keyword evidence="5" id="KW-0597">Phosphoprotein</keyword>
<dbReference type="InterPro" id="IPR035994">
    <property type="entry name" value="Nucleoside_phosphorylase_sf"/>
</dbReference>
<dbReference type="InterPro" id="IPR000845">
    <property type="entry name" value="Nucleoside_phosphorylase_d"/>
</dbReference>
<evidence type="ECO:0000256" key="8">
    <source>
        <dbReference type="ARBA" id="ARBA00031036"/>
    </source>
</evidence>
<sequence length="270" mass="29763">MMLEKIKATANYIRENIQTKPKIGIVCGSGLANIVNIIQTEKVLDYSSIPNFAISTATGHKSKLVFGTLSGKEIIAMQGRFHYYEGYSMQEVTFPIRVMKELGVQTLILTNAAGGVNPTFSVGDIMIIEDHINLLPNPLIGKNDESLGLRFPSMSRAYTPSLIEKAKEIAKENNIEIKQGVYLGNSGPSFETPSEYRFYHKVGADCVGMSTTPEVIVAAHSQMDVFAMSLVSNVFKEDAIEDPTHDEVLQAGKNAEEKMMLLVEKLIEKL</sequence>
<dbReference type="Pfam" id="PF01048">
    <property type="entry name" value="PNP_UDP_1"/>
    <property type="match status" value="1"/>
</dbReference>
<dbReference type="NCBIfam" id="TIGR01697">
    <property type="entry name" value="PNPH-PUNA-XAPA"/>
    <property type="match status" value="1"/>
</dbReference>
<dbReference type="PROSITE" id="PS01240">
    <property type="entry name" value="PNP_MTAP_2"/>
    <property type="match status" value="1"/>
</dbReference>
<evidence type="ECO:0000259" key="10">
    <source>
        <dbReference type="Pfam" id="PF01048"/>
    </source>
</evidence>
<evidence type="ECO:0000256" key="4">
    <source>
        <dbReference type="ARBA" id="ARBA00011886"/>
    </source>
</evidence>
<comment type="similarity">
    <text evidence="2">Belongs to the PNP/MTAP phosphorylase family.</text>
</comment>
<evidence type="ECO:0000256" key="9">
    <source>
        <dbReference type="ARBA" id="ARBA00033072"/>
    </source>
</evidence>
<comment type="caution">
    <text evidence="11">The sequence shown here is derived from an EMBL/GenBank/DDBJ whole genome shotgun (WGS) entry which is preliminary data.</text>
</comment>
<dbReference type="PANTHER" id="PTHR11904">
    <property type="entry name" value="METHYLTHIOADENOSINE/PURINE NUCLEOSIDE PHOSPHORYLASE"/>
    <property type="match status" value="1"/>
</dbReference>
<evidence type="ECO:0000256" key="2">
    <source>
        <dbReference type="ARBA" id="ARBA00006751"/>
    </source>
</evidence>
<dbReference type="EMBL" id="VSSQ01000370">
    <property type="protein sequence ID" value="MPL92794.1"/>
    <property type="molecule type" value="Genomic_DNA"/>
</dbReference>
<evidence type="ECO:0000256" key="6">
    <source>
        <dbReference type="ARBA" id="ARBA00022676"/>
    </source>
</evidence>
<name>A0A644VN14_9ZZZZ</name>
<dbReference type="InterPro" id="IPR011270">
    <property type="entry name" value="Pur_Nuc_Pase_Ino/Guo-sp"/>
</dbReference>
<reference evidence="11" key="1">
    <citation type="submission" date="2019-08" db="EMBL/GenBank/DDBJ databases">
        <authorList>
            <person name="Kucharzyk K."/>
            <person name="Murdoch R.W."/>
            <person name="Higgins S."/>
            <person name="Loffler F."/>
        </authorList>
    </citation>
    <scope>NUCLEOTIDE SEQUENCE</scope>
</reference>
<dbReference type="NCBIfam" id="NF006054">
    <property type="entry name" value="PRK08202.1"/>
    <property type="match status" value="1"/>
</dbReference>
<dbReference type="NCBIfam" id="TIGR01700">
    <property type="entry name" value="PNPH"/>
    <property type="match status" value="1"/>
</dbReference>
<keyword evidence="7 11" id="KW-0808">Transferase</keyword>
<dbReference type="UniPathway" id="UPA00606"/>
<dbReference type="CDD" id="cd09009">
    <property type="entry name" value="PNP-EcPNPII_like"/>
    <property type="match status" value="1"/>
</dbReference>
<evidence type="ECO:0000256" key="7">
    <source>
        <dbReference type="ARBA" id="ARBA00022679"/>
    </source>
</evidence>
<dbReference type="GO" id="GO:0009116">
    <property type="term" value="P:nucleoside metabolic process"/>
    <property type="evidence" value="ECO:0007669"/>
    <property type="project" value="InterPro"/>
</dbReference>
<evidence type="ECO:0000313" key="11">
    <source>
        <dbReference type="EMBL" id="MPL92794.1"/>
    </source>
</evidence>
<dbReference type="Gene3D" id="3.40.50.1580">
    <property type="entry name" value="Nucleoside phosphorylase domain"/>
    <property type="match status" value="1"/>
</dbReference>
<dbReference type="GO" id="GO:0004731">
    <property type="term" value="F:purine-nucleoside phosphorylase activity"/>
    <property type="evidence" value="ECO:0007669"/>
    <property type="project" value="UniProtKB-EC"/>
</dbReference>
<dbReference type="InterPro" id="IPR011268">
    <property type="entry name" value="Purine_phosphorylase"/>
</dbReference>
<comment type="subunit">
    <text evidence="3">Homotrimer.</text>
</comment>
<evidence type="ECO:0000256" key="1">
    <source>
        <dbReference type="ARBA" id="ARBA00005058"/>
    </source>
</evidence>
<dbReference type="FunFam" id="3.40.50.1580:FF:000010">
    <property type="entry name" value="Purine nucleoside phosphorylase"/>
    <property type="match status" value="1"/>
</dbReference>
<comment type="pathway">
    <text evidence="1">Purine metabolism; purine nucleoside salvage.</text>
</comment>
<dbReference type="InterPro" id="IPR018099">
    <property type="entry name" value="Purine_phosphorylase-2_CS"/>
</dbReference>
<dbReference type="GO" id="GO:0005737">
    <property type="term" value="C:cytoplasm"/>
    <property type="evidence" value="ECO:0007669"/>
    <property type="project" value="TreeGrafter"/>
</dbReference>
<dbReference type="SUPFAM" id="SSF53167">
    <property type="entry name" value="Purine and uridine phosphorylases"/>
    <property type="match status" value="1"/>
</dbReference>
<dbReference type="PIRSF" id="PIRSF000477">
    <property type="entry name" value="PurNPase"/>
    <property type="match status" value="1"/>
</dbReference>
<accession>A0A644VN14</accession>
<evidence type="ECO:0000256" key="5">
    <source>
        <dbReference type="ARBA" id="ARBA00022553"/>
    </source>
</evidence>
<feature type="domain" description="Nucleoside phosphorylase" evidence="10">
    <location>
        <begin position="22"/>
        <end position="268"/>
    </location>
</feature>
<protein>
    <recommendedName>
        <fullName evidence="4">purine-nucleoside phosphorylase</fullName>
        <ecNumber evidence="4">2.4.2.1</ecNumber>
    </recommendedName>
    <alternativeName>
        <fullName evidence="9">Inosine phosphorylase</fullName>
    </alternativeName>
    <alternativeName>
        <fullName evidence="8">Inosine-guanosine phosphorylase</fullName>
    </alternativeName>
</protein>